<dbReference type="PRINTS" id="PR00059">
    <property type="entry name" value="RIBOSOMALL6"/>
</dbReference>
<evidence type="ECO:0000256" key="7">
    <source>
        <dbReference type="RuleBase" id="RU003869"/>
    </source>
</evidence>
<dbReference type="RefSeq" id="WP_132076241.1">
    <property type="nucleotide sequence ID" value="NZ_DAIMLW010000100.1"/>
</dbReference>
<dbReference type="InterPro" id="IPR036789">
    <property type="entry name" value="Ribosomal_uL6-like_a/b-dom_sf"/>
</dbReference>
<keyword evidence="3 6" id="KW-0694">RNA-binding</keyword>
<evidence type="ECO:0000256" key="1">
    <source>
        <dbReference type="ARBA" id="ARBA00009356"/>
    </source>
</evidence>
<feature type="domain" description="Large ribosomal subunit protein uL6 alpha-beta" evidence="9">
    <location>
        <begin position="11"/>
        <end position="83"/>
    </location>
</feature>
<keyword evidence="4 6" id="KW-0689">Ribosomal protein</keyword>
<dbReference type="InterPro" id="IPR000702">
    <property type="entry name" value="Ribosomal_uL6-like"/>
</dbReference>
<dbReference type="PANTHER" id="PTHR11655:SF14">
    <property type="entry name" value="LARGE RIBOSOMAL SUBUNIT PROTEIN UL6M"/>
    <property type="match status" value="1"/>
</dbReference>
<comment type="similarity">
    <text evidence="1 6 7">Belongs to the universal ribosomal protein uL6 family.</text>
</comment>
<proteinExistence type="inferred from homology"/>
<dbReference type="PIRSF" id="PIRSF002162">
    <property type="entry name" value="Ribosomal_L6"/>
    <property type="match status" value="1"/>
</dbReference>
<dbReference type="EMBL" id="SLUI01000002">
    <property type="protein sequence ID" value="TCL39549.1"/>
    <property type="molecule type" value="Genomic_DNA"/>
</dbReference>
<dbReference type="OrthoDB" id="9805007at2"/>
<comment type="subunit">
    <text evidence="6">Part of the 50S ribosomal subunit.</text>
</comment>
<evidence type="ECO:0000256" key="2">
    <source>
        <dbReference type="ARBA" id="ARBA00022730"/>
    </source>
</evidence>
<dbReference type="GO" id="GO:0003735">
    <property type="term" value="F:structural constituent of ribosome"/>
    <property type="evidence" value="ECO:0007669"/>
    <property type="project" value="UniProtKB-UniRule"/>
</dbReference>
<evidence type="ECO:0000313" key="10">
    <source>
        <dbReference type="EMBL" id="TCL39549.1"/>
    </source>
</evidence>
<dbReference type="SUPFAM" id="SSF56053">
    <property type="entry name" value="Ribosomal protein L6"/>
    <property type="match status" value="2"/>
</dbReference>
<name>A0A4R1Q2T8_9FIRM</name>
<dbReference type="GO" id="GO:0002181">
    <property type="term" value="P:cytoplasmic translation"/>
    <property type="evidence" value="ECO:0007669"/>
    <property type="project" value="TreeGrafter"/>
</dbReference>
<evidence type="ECO:0000256" key="3">
    <source>
        <dbReference type="ARBA" id="ARBA00022884"/>
    </source>
</evidence>
<keyword evidence="11" id="KW-1185">Reference proteome</keyword>
<organism evidence="10 11">
    <name type="scientific">Anaerospora hongkongensis</name>
    <dbReference type="NCBI Taxonomy" id="244830"/>
    <lineage>
        <taxon>Bacteria</taxon>
        <taxon>Bacillati</taxon>
        <taxon>Bacillota</taxon>
        <taxon>Negativicutes</taxon>
        <taxon>Selenomonadales</taxon>
        <taxon>Sporomusaceae</taxon>
        <taxon>Anaerospora</taxon>
    </lineage>
</organism>
<dbReference type="PANTHER" id="PTHR11655">
    <property type="entry name" value="60S/50S RIBOSOMAL PROTEIN L6/L9"/>
    <property type="match status" value="1"/>
</dbReference>
<comment type="function">
    <text evidence="6 8">This protein binds to the 23S rRNA, and is important in its secondary structure. It is located near the subunit interface in the base of the L7/L12 stalk, and near the tRNA binding site of the peptidyltransferase center.</text>
</comment>
<dbReference type="FunFam" id="3.90.930.12:FF:000002">
    <property type="entry name" value="50S ribosomal protein L6"/>
    <property type="match status" value="1"/>
</dbReference>
<dbReference type="AlphaFoldDB" id="A0A4R1Q2T8"/>
<accession>A0A4R1Q2T8</accession>
<dbReference type="FunFam" id="3.90.930.12:FF:000001">
    <property type="entry name" value="50S ribosomal protein L6"/>
    <property type="match status" value="1"/>
</dbReference>
<dbReference type="PROSITE" id="PS00525">
    <property type="entry name" value="RIBOSOMAL_L6_1"/>
    <property type="match status" value="1"/>
</dbReference>
<dbReference type="Proteomes" id="UP000295063">
    <property type="component" value="Unassembled WGS sequence"/>
</dbReference>
<evidence type="ECO:0000313" key="11">
    <source>
        <dbReference type="Proteomes" id="UP000295063"/>
    </source>
</evidence>
<protein>
    <recommendedName>
        <fullName evidence="6">Large ribosomal subunit protein uL6</fullName>
    </recommendedName>
</protein>
<comment type="caution">
    <text evidence="10">The sequence shown here is derived from an EMBL/GenBank/DDBJ whole genome shotgun (WGS) entry which is preliminary data.</text>
</comment>
<dbReference type="Pfam" id="PF00347">
    <property type="entry name" value="Ribosomal_L6"/>
    <property type="match status" value="2"/>
</dbReference>
<evidence type="ECO:0000259" key="9">
    <source>
        <dbReference type="Pfam" id="PF00347"/>
    </source>
</evidence>
<gene>
    <name evidence="6" type="primary">rplF</name>
    <name evidence="10" type="ORF">EV210_102468</name>
</gene>
<dbReference type="InterPro" id="IPR002358">
    <property type="entry name" value="Ribosomal_uL6_CS"/>
</dbReference>
<dbReference type="HAMAP" id="MF_01365_B">
    <property type="entry name" value="Ribosomal_uL6_B"/>
    <property type="match status" value="1"/>
</dbReference>
<dbReference type="InterPro" id="IPR019906">
    <property type="entry name" value="Ribosomal_uL6_bac-type"/>
</dbReference>
<evidence type="ECO:0000256" key="8">
    <source>
        <dbReference type="RuleBase" id="RU003870"/>
    </source>
</evidence>
<evidence type="ECO:0000256" key="4">
    <source>
        <dbReference type="ARBA" id="ARBA00022980"/>
    </source>
</evidence>
<feature type="domain" description="Large ribosomal subunit protein uL6 alpha-beta" evidence="9">
    <location>
        <begin position="92"/>
        <end position="165"/>
    </location>
</feature>
<dbReference type="GO" id="GO:0019843">
    <property type="term" value="F:rRNA binding"/>
    <property type="evidence" value="ECO:0007669"/>
    <property type="project" value="UniProtKB-UniRule"/>
</dbReference>
<dbReference type="Gene3D" id="3.90.930.12">
    <property type="entry name" value="Ribosomal protein L6, alpha-beta domain"/>
    <property type="match status" value="2"/>
</dbReference>
<evidence type="ECO:0000256" key="6">
    <source>
        <dbReference type="HAMAP-Rule" id="MF_01365"/>
    </source>
</evidence>
<sequence length="183" mass="19714">MSRIGRMPIAVPQGVTVTIEANNAVTVKGPKGELTRVLHKDMIIEKENDTLNVKRPSEEKQHKALHGLTRTLLANMVTGVTQGFSKTLEIAGVGYRASKSGTKLNLTLGFSHPVEVQPPQGINIDVPAPNKIIVSGIDKEAVGALAANIRSYREPEPYKGKGIKYEGEIVRRKVGKSGGKGKK</sequence>
<evidence type="ECO:0000256" key="5">
    <source>
        <dbReference type="ARBA" id="ARBA00023274"/>
    </source>
</evidence>
<dbReference type="InterPro" id="IPR020040">
    <property type="entry name" value="Ribosomal_uL6_a/b-dom"/>
</dbReference>
<reference evidence="10 11" key="1">
    <citation type="submission" date="2019-03" db="EMBL/GenBank/DDBJ databases">
        <title>Genomic Encyclopedia of Type Strains, Phase IV (KMG-IV): sequencing the most valuable type-strain genomes for metagenomic binning, comparative biology and taxonomic classification.</title>
        <authorList>
            <person name="Goeker M."/>
        </authorList>
    </citation>
    <scope>NUCLEOTIDE SEQUENCE [LARGE SCALE GENOMIC DNA]</scope>
    <source>
        <strain evidence="10 11">DSM 15969</strain>
    </source>
</reference>
<keyword evidence="2 6" id="KW-0699">rRNA-binding</keyword>
<dbReference type="GO" id="GO:0022625">
    <property type="term" value="C:cytosolic large ribosomal subunit"/>
    <property type="evidence" value="ECO:0007669"/>
    <property type="project" value="UniProtKB-UniRule"/>
</dbReference>
<keyword evidence="5 6" id="KW-0687">Ribonucleoprotein</keyword>
<dbReference type="NCBIfam" id="TIGR03654">
    <property type="entry name" value="L6_bact"/>
    <property type="match status" value="1"/>
</dbReference>